<dbReference type="Pfam" id="PF00583">
    <property type="entry name" value="Acetyltransf_1"/>
    <property type="match status" value="1"/>
</dbReference>
<comment type="caution">
    <text evidence="2">The sequence shown here is derived from an EMBL/GenBank/DDBJ whole genome shotgun (WGS) entry which is preliminary data.</text>
</comment>
<organism evidence="2 3">
    <name type="scientific">Pseudidiomarina gelatinasegens</name>
    <dbReference type="NCBI Taxonomy" id="2487740"/>
    <lineage>
        <taxon>Bacteria</taxon>
        <taxon>Pseudomonadati</taxon>
        <taxon>Pseudomonadota</taxon>
        <taxon>Gammaproteobacteria</taxon>
        <taxon>Alteromonadales</taxon>
        <taxon>Idiomarinaceae</taxon>
        <taxon>Pseudidiomarina</taxon>
    </lineage>
</organism>
<evidence type="ECO:0000313" key="2">
    <source>
        <dbReference type="EMBL" id="RWU07993.1"/>
    </source>
</evidence>
<evidence type="ECO:0000259" key="1">
    <source>
        <dbReference type="PROSITE" id="PS51186"/>
    </source>
</evidence>
<dbReference type="GO" id="GO:0016747">
    <property type="term" value="F:acyltransferase activity, transferring groups other than amino-acyl groups"/>
    <property type="evidence" value="ECO:0007669"/>
    <property type="project" value="InterPro"/>
</dbReference>
<feature type="domain" description="N-acetyltransferase" evidence="1">
    <location>
        <begin position="7"/>
        <end position="161"/>
    </location>
</feature>
<dbReference type="InterPro" id="IPR016181">
    <property type="entry name" value="Acyl_CoA_acyltransferase"/>
</dbReference>
<proteinExistence type="predicted"/>
<evidence type="ECO:0000313" key="3">
    <source>
        <dbReference type="Proteomes" id="UP000288789"/>
    </source>
</evidence>
<reference evidence="2 3" key="1">
    <citation type="submission" date="2018-12" db="EMBL/GenBank/DDBJ databases">
        <authorList>
            <person name="Li A."/>
            <person name="Zhang M."/>
            <person name="Zhu H."/>
        </authorList>
    </citation>
    <scope>NUCLEOTIDE SEQUENCE [LARGE SCALE GENOMIC DNA]</scope>
    <source>
        <strain evidence="2 3">R04H25</strain>
    </source>
</reference>
<dbReference type="OrthoDB" id="7678938at2"/>
<keyword evidence="2" id="KW-0808">Transferase</keyword>
<dbReference type="Proteomes" id="UP000288789">
    <property type="component" value="Unassembled WGS sequence"/>
</dbReference>
<dbReference type="SUPFAM" id="SSF55729">
    <property type="entry name" value="Acyl-CoA N-acyltransferases (Nat)"/>
    <property type="match status" value="1"/>
</dbReference>
<keyword evidence="3" id="KW-1185">Reference proteome</keyword>
<dbReference type="PROSITE" id="PS51186">
    <property type="entry name" value="GNAT"/>
    <property type="match status" value="1"/>
</dbReference>
<name>A0A443YVM0_9GAMM</name>
<dbReference type="AlphaFoldDB" id="A0A443YVM0"/>
<dbReference type="Gene3D" id="3.40.630.30">
    <property type="match status" value="1"/>
</dbReference>
<dbReference type="InterPro" id="IPR000182">
    <property type="entry name" value="GNAT_dom"/>
</dbReference>
<dbReference type="EMBL" id="RSFE01000014">
    <property type="protein sequence ID" value="RWU07993.1"/>
    <property type="molecule type" value="Genomic_DNA"/>
</dbReference>
<sequence length="162" mass="18593">MLIDQNITIKYLADVPEVSHAIAEWYYNEWGAHDENITREYMHEIVLQKIGNKDQIPLSLVLFVDEKLAGVAELKYRENKNFPEYTHWLGGIFIASTFRGLGLSSKLIQSAKTVAQALDVQNLYLQAEPMNIALYEKHGFKKLHTADHFGIKTTIMMINLNQ</sequence>
<dbReference type="CDD" id="cd04301">
    <property type="entry name" value="NAT_SF"/>
    <property type="match status" value="1"/>
</dbReference>
<gene>
    <name evidence="2" type="ORF">EGC76_11600</name>
</gene>
<accession>A0A443YVM0</accession>
<protein>
    <submittedName>
        <fullName evidence="2">GNAT family N-acetyltransferase</fullName>
    </submittedName>
</protein>